<dbReference type="RefSeq" id="WP_085498307.1">
    <property type="nucleotide sequence ID" value="NZ_FXAZ01000008.1"/>
</dbReference>
<evidence type="ECO:0000256" key="4">
    <source>
        <dbReference type="ARBA" id="ARBA00022989"/>
    </source>
</evidence>
<evidence type="ECO:0000256" key="5">
    <source>
        <dbReference type="ARBA" id="ARBA00023136"/>
    </source>
</evidence>
<dbReference type="EMBL" id="FXAZ01000008">
    <property type="protein sequence ID" value="SMG57746.1"/>
    <property type="molecule type" value="Genomic_DNA"/>
</dbReference>
<evidence type="ECO:0000259" key="7">
    <source>
        <dbReference type="PROSITE" id="PS50850"/>
    </source>
</evidence>
<evidence type="ECO:0000256" key="6">
    <source>
        <dbReference type="SAM" id="Phobius"/>
    </source>
</evidence>
<dbReference type="GO" id="GO:0022857">
    <property type="term" value="F:transmembrane transporter activity"/>
    <property type="evidence" value="ECO:0007669"/>
    <property type="project" value="InterPro"/>
</dbReference>
<organism evidence="8 9">
    <name type="scientific">Paenibacillus aquistagni</name>
    <dbReference type="NCBI Taxonomy" id="1852522"/>
    <lineage>
        <taxon>Bacteria</taxon>
        <taxon>Bacillati</taxon>
        <taxon>Bacillota</taxon>
        <taxon>Bacilli</taxon>
        <taxon>Bacillales</taxon>
        <taxon>Paenibacillaceae</taxon>
        <taxon>Paenibacillus</taxon>
    </lineage>
</organism>
<feature type="transmembrane region" description="Helical" evidence="6">
    <location>
        <begin position="84"/>
        <end position="102"/>
    </location>
</feature>
<feature type="domain" description="Major facilitator superfamily (MFS) profile" evidence="7">
    <location>
        <begin position="18"/>
        <end position="459"/>
    </location>
</feature>
<feature type="transmembrane region" description="Helical" evidence="6">
    <location>
        <begin position="338"/>
        <end position="361"/>
    </location>
</feature>
<evidence type="ECO:0000256" key="2">
    <source>
        <dbReference type="ARBA" id="ARBA00022448"/>
    </source>
</evidence>
<keyword evidence="2" id="KW-0813">Transport</keyword>
<accession>A0A1X7LV19</accession>
<feature type="transmembrane region" description="Helical" evidence="6">
    <location>
        <begin position="171"/>
        <end position="189"/>
    </location>
</feature>
<feature type="transmembrane region" description="Helical" evidence="6">
    <location>
        <begin position="427"/>
        <end position="449"/>
    </location>
</feature>
<dbReference type="InterPro" id="IPR036259">
    <property type="entry name" value="MFS_trans_sf"/>
</dbReference>
<dbReference type="PANTHER" id="PTHR23501">
    <property type="entry name" value="MAJOR FACILITATOR SUPERFAMILY"/>
    <property type="match status" value="1"/>
</dbReference>
<evidence type="ECO:0000256" key="3">
    <source>
        <dbReference type="ARBA" id="ARBA00022692"/>
    </source>
</evidence>
<dbReference type="InterPro" id="IPR011701">
    <property type="entry name" value="MFS"/>
</dbReference>
<dbReference type="OrthoDB" id="9778875at2"/>
<dbReference type="STRING" id="1852522.SAMN06295960_4524"/>
<evidence type="ECO:0000313" key="8">
    <source>
        <dbReference type="EMBL" id="SMG57746.1"/>
    </source>
</evidence>
<keyword evidence="4 6" id="KW-1133">Transmembrane helix</keyword>
<dbReference type="GO" id="GO:0005886">
    <property type="term" value="C:plasma membrane"/>
    <property type="evidence" value="ECO:0007669"/>
    <property type="project" value="UniProtKB-SubCell"/>
</dbReference>
<evidence type="ECO:0000313" key="9">
    <source>
        <dbReference type="Proteomes" id="UP000193834"/>
    </source>
</evidence>
<keyword evidence="9" id="KW-1185">Reference proteome</keyword>
<feature type="transmembrane region" description="Helical" evidence="6">
    <location>
        <begin position="273"/>
        <end position="292"/>
    </location>
</feature>
<protein>
    <submittedName>
        <fullName evidence="8">Major Facilitator Superfamily protein</fullName>
    </submittedName>
</protein>
<feature type="transmembrane region" description="Helical" evidence="6">
    <location>
        <begin position="210"/>
        <end position="229"/>
    </location>
</feature>
<keyword evidence="5 6" id="KW-0472">Membrane</keyword>
<feature type="transmembrane region" description="Helical" evidence="6">
    <location>
        <begin position="235"/>
        <end position="253"/>
    </location>
</feature>
<gene>
    <name evidence="8" type="ORF">SAMN06295960_4524</name>
</gene>
<evidence type="ECO:0000256" key="1">
    <source>
        <dbReference type="ARBA" id="ARBA00004651"/>
    </source>
</evidence>
<feature type="transmembrane region" description="Helical" evidence="6">
    <location>
        <begin position="367"/>
        <end position="387"/>
    </location>
</feature>
<reference evidence="8 9" key="1">
    <citation type="submission" date="2017-04" db="EMBL/GenBank/DDBJ databases">
        <authorList>
            <person name="Afonso C.L."/>
            <person name="Miller P.J."/>
            <person name="Scott M.A."/>
            <person name="Spackman E."/>
            <person name="Goraichik I."/>
            <person name="Dimitrov K.M."/>
            <person name="Suarez D.L."/>
            <person name="Swayne D.E."/>
        </authorList>
    </citation>
    <scope>NUCLEOTIDE SEQUENCE [LARGE SCALE GENOMIC DNA]</scope>
    <source>
        <strain evidence="8 9">11</strain>
    </source>
</reference>
<feature type="transmembrane region" description="Helical" evidence="6">
    <location>
        <begin position="52"/>
        <end position="72"/>
    </location>
</feature>
<dbReference type="SUPFAM" id="SSF103473">
    <property type="entry name" value="MFS general substrate transporter"/>
    <property type="match status" value="1"/>
</dbReference>
<feature type="transmembrane region" description="Helical" evidence="6">
    <location>
        <begin position="17"/>
        <end position="40"/>
    </location>
</feature>
<feature type="transmembrane region" description="Helical" evidence="6">
    <location>
        <begin position="141"/>
        <end position="165"/>
    </location>
</feature>
<dbReference type="Gene3D" id="1.20.1250.20">
    <property type="entry name" value="MFS general substrate transporter like domains"/>
    <property type="match status" value="1"/>
</dbReference>
<name>A0A1X7LV19_9BACL</name>
<dbReference type="PANTHER" id="PTHR23501:SF154">
    <property type="entry name" value="MULTIDRUG-EFFLUX TRANSPORTER RV1634-RELATED"/>
    <property type="match status" value="1"/>
</dbReference>
<dbReference type="InterPro" id="IPR020846">
    <property type="entry name" value="MFS_dom"/>
</dbReference>
<comment type="subcellular location">
    <subcellularLocation>
        <location evidence="1">Cell membrane</location>
        <topology evidence="1">Multi-pass membrane protein</topology>
    </subcellularLocation>
</comment>
<dbReference type="PROSITE" id="PS50850">
    <property type="entry name" value="MFS"/>
    <property type="match status" value="1"/>
</dbReference>
<sequence>MITETVKQGIFSTPYRALTIGIILAISTVAFEGLAITTVAPNVAQQLQGIHLYGWIFSAFLLFQIIGTIVMGKRIDQNGVFKSIIWSFSLFVIGIIIAALSFHMPVLIIGRAFQGFGAGALLTCVYYCVAVRYPDSLRTKILASFSMAFVLPALIGPYIAGLIAVYVSWRLVFLIVLPFIVISLGLTLPTFRSLQQPASATTKKRNSKEIYAIILAIGTGALLTGLGWIPDWKGIILAIAGILVMAQPLRKLLPAGTFSAARGLPATIVARGMYVACYFATESFVVLALVEVKGISEHLAGLIVAAGALSWSGAAWLQAALDSRDHGTGRKRRILSGVGFIIAGVALIIIAIASLGVGVGIAVLSQIIIGFGAGLANPTTAAIALQYAEPGEEGDVSAILQFIDSFSIALSIGIGGALVAISETFNWGIGTGILMALSLQLLFALVSFITTFRISKKEQVHNTSHTSASSSMS</sequence>
<dbReference type="Proteomes" id="UP000193834">
    <property type="component" value="Unassembled WGS sequence"/>
</dbReference>
<dbReference type="Pfam" id="PF07690">
    <property type="entry name" value="MFS_1"/>
    <property type="match status" value="1"/>
</dbReference>
<feature type="transmembrane region" description="Helical" evidence="6">
    <location>
        <begin position="399"/>
        <end position="421"/>
    </location>
</feature>
<feature type="transmembrane region" description="Helical" evidence="6">
    <location>
        <begin position="298"/>
        <end position="317"/>
    </location>
</feature>
<dbReference type="Gene3D" id="1.20.1720.10">
    <property type="entry name" value="Multidrug resistance protein D"/>
    <property type="match status" value="1"/>
</dbReference>
<keyword evidence="3 6" id="KW-0812">Transmembrane</keyword>
<proteinExistence type="predicted"/>
<dbReference type="AlphaFoldDB" id="A0A1X7LV19"/>
<feature type="transmembrane region" description="Helical" evidence="6">
    <location>
        <begin position="108"/>
        <end position="129"/>
    </location>
</feature>